<dbReference type="SUPFAM" id="SSF51905">
    <property type="entry name" value="FAD/NAD(P)-binding domain"/>
    <property type="match status" value="1"/>
</dbReference>
<dbReference type="OrthoDB" id="9785276at2"/>
<dbReference type="Proteomes" id="UP000006755">
    <property type="component" value="Unassembled WGS sequence"/>
</dbReference>
<dbReference type="PANTHER" id="PTHR43747">
    <property type="entry name" value="FAD-BINDING PROTEIN"/>
    <property type="match status" value="1"/>
</dbReference>
<name>K2JCZ2_9GAMM</name>
<gene>
    <name evidence="1" type="ORF">B3C1_16772</name>
</gene>
<dbReference type="InterPro" id="IPR006905">
    <property type="entry name" value="Flavin_halogenase"/>
</dbReference>
<dbReference type="STRING" id="745411.B3C1_16772"/>
<dbReference type="EMBL" id="AMRI01000030">
    <property type="protein sequence ID" value="EKE68484.1"/>
    <property type="molecule type" value="Genomic_DNA"/>
</dbReference>
<dbReference type="InterPro" id="IPR050816">
    <property type="entry name" value="Flavin-dep_Halogenase_NPB"/>
</dbReference>
<protein>
    <submittedName>
        <fullName evidence="1">Uncharacterized protein</fullName>
    </submittedName>
</protein>
<organism evidence="1 2">
    <name type="scientific">Gallaecimonas xiamenensis 3-C-1</name>
    <dbReference type="NCBI Taxonomy" id="745411"/>
    <lineage>
        <taxon>Bacteria</taxon>
        <taxon>Pseudomonadati</taxon>
        <taxon>Pseudomonadota</taxon>
        <taxon>Gammaproteobacteria</taxon>
        <taxon>Enterobacterales</taxon>
        <taxon>Gallaecimonadaceae</taxon>
        <taxon>Gallaecimonas</taxon>
    </lineage>
</organism>
<dbReference type="RefSeq" id="WP_008486289.1">
    <property type="nucleotide sequence ID" value="NZ_AMRI01000030.1"/>
</dbReference>
<evidence type="ECO:0000313" key="2">
    <source>
        <dbReference type="Proteomes" id="UP000006755"/>
    </source>
</evidence>
<proteinExistence type="predicted"/>
<comment type="caution">
    <text evidence="1">The sequence shown here is derived from an EMBL/GenBank/DDBJ whole genome shotgun (WGS) entry which is preliminary data.</text>
</comment>
<dbReference type="PANTHER" id="PTHR43747:SF1">
    <property type="entry name" value="SLR1998 PROTEIN"/>
    <property type="match status" value="1"/>
</dbReference>
<dbReference type="Gene3D" id="3.50.50.60">
    <property type="entry name" value="FAD/NAD(P)-binding domain"/>
    <property type="match status" value="1"/>
</dbReference>
<dbReference type="AlphaFoldDB" id="K2JCZ2"/>
<reference evidence="1 2" key="1">
    <citation type="journal article" date="2012" name="J. Bacteriol.">
        <title>Genome Sequence of Gallaecimonas xiamenensis Type Strain 3-C-1.</title>
        <authorList>
            <person name="Lai Q."/>
            <person name="Wang L."/>
            <person name="Wang W."/>
            <person name="Shao Z."/>
        </authorList>
    </citation>
    <scope>NUCLEOTIDE SEQUENCE [LARGE SCALE GENOMIC DNA]</scope>
    <source>
        <strain evidence="1 2">3-C-1</strain>
    </source>
</reference>
<dbReference type="InterPro" id="IPR036188">
    <property type="entry name" value="FAD/NAD-bd_sf"/>
</dbReference>
<dbReference type="Pfam" id="PF04820">
    <property type="entry name" value="Trp_halogenase"/>
    <property type="match status" value="1"/>
</dbReference>
<dbReference type="PATRIC" id="fig|745411.4.peg.3304"/>
<sequence>MASADLIICGAGPAGSALALALAPFMKVLLLERHASAPQGERIGESLPGAAQPLLQRLGVWDAFLQGGHKPRGPAIAAWDLDTPVWRDSIRDPAGPGWHLDRCQFEQMLRHQAQAAGAKLVSSGPVKLSRKAGLWQVSCHGHRYSAPRLVDASGRAGALCRQLGLRKSHADPLLCLYSFLPCPPAPDGSMRLQADEQGWWYTVALPQGKRILAYHLDRDNPHRQLLKDPDMLLRWARRHPLLAEVLAGLDPAAVASHPAGTALLNPAHLARAGDGFYAIGDALFSFDPLSSQGLFHALASAASAAKAITTDTPQGAATFRQEMQAVAQHYLRHWLGCYQGPRRFEQHSFWQRRQDPMGLAAAFT</sequence>
<accession>K2JCZ2</accession>
<dbReference type="Gene3D" id="3.30.9.100">
    <property type="match status" value="1"/>
</dbReference>
<evidence type="ECO:0000313" key="1">
    <source>
        <dbReference type="EMBL" id="EKE68484.1"/>
    </source>
</evidence>
<dbReference type="eggNOG" id="COG0644">
    <property type="taxonomic scope" value="Bacteria"/>
</dbReference>
<dbReference type="GO" id="GO:0004497">
    <property type="term" value="F:monooxygenase activity"/>
    <property type="evidence" value="ECO:0007669"/>
    <property type="project" value="InterPro"/>
</dbReference>
<keyword evidence="2" id="KW-1185">Reference proteome</keyword>